<dbReference type="EMBL" id="CP144700">
    <property type="protein sequence ID" value="WVZ24265.1"/>
    <property type="molecule type" value="Genomic_DNA"/>
</dbReference>
<name>A0AAQ3PAX3_VIGMU</name>
<dbReference type="Proteomes" id="UP001374535">
    <property type="component" value="Chromosome 1"/>
</dbReference>
<proteinExistence type="predicted"/>
<evidence type="ECO:0000313" key="1">
    <source>
        <dbReference type="EMBL" id="WVZ24265.1"/>
    </source>
</evidence>
<sequence length="114" mass="12793">MLLNSVLHLDIRSARISWKRLKTSSMICPPKWLTSIGSATDLMHCARLYPLSLSDSDLSHSNSRAFQSSRGFQFTWHTSTRLITNDPSLRTSNFTSDGDGVYCGMLRLSNCSSF</sequence>
<feature type="non-terminal residue" evidence="1">
    <location>
        <position position="114"/>
    </location>
</feature>
<gene>
    <name evidence="1" type="ORF">V8G54_002809</name>
</gene>
<accession>A0AAQ3PAX3</accession>
<dbReference type="AlphaFoldDB" id="A0AAQ3PAX3"/>
<organism evidence="1 2">
    <name type="scientific">Vigna mungo</name>
    <name type="common">Black gram</name>
    <name type="synonym">Phaseolus mungo</name>
    <dbReference type="NCBI Taxonomy" id="3915"/>
    <lineage>
        <taxon>Eukaryota</taxon>
        <taxon>Viridiplantae</taxon>
        <taxon>Streptophyta</taxon>
        <taxon>Embryophyta</taxon>
        <taxon>Tracheophyta</taxon>
        <taxon>Spermatophyta</taxon>
        <taxon>Magnoliopsida</taxon>
        <taxon>eudicotyledons</taxon>
        <taxon>Gunneridae</taxon>
        <taxon>Pentapetalae</taxon>
        <taxon>rosids</taxon>
        <taxon>fabids</taxon>
        <taxon>Fabales</taxon>
        <taxon>Fabaceae</taxon>
        <taxon>Papilionoideae</taxon>
        <taxon>50 kb inversion clade</taxon>
        <taxon>NPAAA clade</taxon>
        <taxon>indigoferoid/millettioid clade</taxon>
        <taxon>Phaseoleae</taxon>
        <taxon>Vigna</taxon>
    </lineage>
</organism>
<reference evidence="1 2" key="1">
    <citation type="journal article" date="2023" name="Life. Sci Alliance">
        <title>Evolutionary insights into 3D genome organization and epigenetic landscape of Vigna mungo.</title>
        <authorList>
            <person name="Junaid A."/>
            <person name="Singh B."/>
            <person name="Bhatia S."/>
        </authorList>
    </citation>
    <scope>NUCLEOTIDE SEQUENCE [LARGE SCALE GENOMIC DNA]</scope>
    <source>
        <strain evidence="1">Urdbean</strain>
    </source>
</reference>
<evidence type="ECO:0000313" key="2">
    <source>
        <dbReference type="Proteomes" id="UP001374535"/>
    </source>
</evidence>
<protein>
    <submittedName>
        <fullName evidence="1">Uncharacterized protein</fullName>
    </submittedName>
</protein>
<keyword evidence="2" id="KW-1185">Reference proteome</keyword>